<protein>
    <submittedName>
        <fullName evidence="1">Uncharacterized protein</fullName>
    </submittedName>
</protein>
<accession>A0A0M6YH47</accession>
<evidence type="ECO:0000313" key="1">
    <source>
        <dbReference type="EMBL" id="CTQ49015.1"/>
    </source>
</evidence>
<gene>
    <name evidence="1" type="ORF">JDO7802_01023</name>
</gene>
<dbReference type="OrthoDB" id="7877293at2"/>
<dbReference type="STRING" id="420998.JDO7802_01023"/>
<keyword evidence="2" id="KW-1185">Reference proteome</keyword>
<dbReference type="AlphaFoldDB" id="A0A0M6YH47"/>
<evidence type="ECO:0000313" key="2">
    <source>
        <dbReference type="Proteomes" id="UP000049222"/>
    </source>
</evidence>
<dbReference type="Proteomes" id="UP000049222">
    <property type="component" value="Unassembled WGS sequence"/>
</dbReference>
<organism evidence="1 2">
    <name type="scientific">Jannaschia donghaensis</name>
    <dbReference type="NCBI Taxonomy" id="420998"/>
    <lineage>
        <taxon>Bacteria</taxon>
        <taxon>Pseudomonadati</taxon>
        <taxon>Pseudomonadota</taxon>
        <taxon>Alphaproteobacteria</taxon>
        <taxon>Rhodobacterales</taxon>
        <taxon>Roseobacteraceae</taxon>
        <taxon>Jannaschia</taxon>
    </lineage>
</organism>
<dbReference type="RefSeq" id="WP_144430531.1">
    <property type="nucleotide sequence ID" value="NZ_CXSU01000011.1"/>
</dbReference>
<proteinExistence type="predicted"/>
<reference evidence="1 2" key="1">
    <citation type="submission" date="2015-07" db="EMBL/GenBank/DDBJ databases">
        <authorList>
            <person name="Noorani M."/>
        </authorList>
    </citation>
    <scope>NUCLEOTIDE SEQUENCE [LARGE SCALE GENOMIC DNA]</scope>
    <source>
        <strain evidence="1 2">CECT 7802</strain>
    </source>
</reference>
<dbReference type="EMBL" id="CXSU01000011">
    <property type="protein sequence ID" value="CTQ49015.1"/>
    <property type="molecule type" value="Genomic_DNA"/>
</dbReference>
<name>A0A0M6YH47_9RHOB</name>
<sequence length="200" mass="21700">MTATIDLCFALPNTIPLAVEAFENLGWRTIEEDEESETPPPIFQTLMAGVIVHNFRADDLNYTVGNGAFMAASILGNSSLGKNQIGMAYGDASLAVLGIEEARPNCTMAGPAWISRATHAAGLRAQITQSTADLWQGMRIDDRGGHKIGIFEDFEAFQEDVRKAIVSNDDDPEEVDLYVGMLKPVSITVTPQASLKARDR</sequence>